<dbReference type="GO" id="GO:0000976">
    <property type="term" value="F:transcription cis-regulatory region binding"/>
    <property type="evidence" value="ECO:0007669"/>
    <property type="project" value="TreeGrafter"/>
</dbReference>
<keyword evidence="3" id="KW-0238">DNA-binding</keyword>
<dbReference type="PRINTS" id="PR00039">
    <property type="entry name" value="HTHLYSR"/>
</dbReference>
<evidence type="ECO:0000256" key="1">
    <source>
        <dbReference type="ARBA" id="ARBA00009437"/>
    </source>
</evidence>
<dbReference type="PROSITE" id="PS50931">
    <property type="entry name" value="HTH_LYSR"/>
    <property type="match status" value="1"/>
</dbReference>
<sequence>MISHSQMNAFVTVVETGSMSRASKKLNCSQSTVSRLIEQLEDETGLLLFHRDFSSRRLTLTEDGEAVLSRCQQTLDNLVEFQSFCLGLSMGVEPEFSIALPQIFEESRAQKMMENLLKEFPNTRFSFIEPSIHSITELVESGNVDFGFNVITYEYGKGLKMIGMSSIKACIVCHAEHPLSNRNHINASDLESEVHITFSNPDRSPRSIGFNFSKKIIETQTLQQQLSLVGSKLGYALIPESLFLMSKRQYQLARLKTTLDRKLEYSCQALYTSANHNRPINRWLRNYIKNDW</sequence>
<dbReference type="Pfam" id="PF00126">
    <property type="entry name" value="HTH_1"/>
    <property type="match status" value="1"/>
</dbReference>
<feature type="domain" description="HTH lysR-type" evidence="5">
    <location>
        <begin position="1"/>
        <end position="61"/>
    </location>
</feature>
<keyword evidence="2" id="KW-0805">Transcription regulation</keyword>
<evidence type="ECO:0000256" key="4">
    <source>
        <dbReference type="ARBA" id="ARBA00023163"/>
    </source>
</evidence>
<comment type="similarity">
    <text evidence="1">Belongs to the LysR transcriptional regulatory family.</text>
</comment>
<dbReference type="FunFam" id="1.10.10.10:FF:000001">
    <property type="entry name" value="LysR family transcriptional regulator"/>
    <property type="match status" value="1"/>
</dbReference>
<comment type="caution">
    <text evidence="6">The sequence shown here is derived from an EMBL/GenBank/DDBJ whole genome shotgun (WGS) entry which is preliminary data.</text>
</comment>
<dbReference type="Gene3D" id="3.40.190.290">
    <property type="match status" value="1"/>
</dbReference>
<evidence type="ECO:0000313" key="7">
    <source>
        <dbReference type="Proteomes" id="UP001155587"/>
    </source>
</evidence>
<proteinExistence type="inferred from homology"/>
<dbReference type="PANTHER" id="PTHR30126:SF91">
    <property type="entry name" value="LYSR FAMILY TRANSCRIPTIONAL REGULATOR"/>
    <property type="match status" value="1"/>
</dbReference>
<protein>
    <submittedName>
        <fullName evidence="6">LysR family transcriptional regulator</fullName>
    </submittedName>
</protein>
<dbReference type="GO" id="GO:0003700">
    <property type="term" value="F:DNA-binding transcription factor activity"/>
    <property type="evidence" value="ECO:0007669"/>
    <property type="project" value="InterPro"/>
</dbReference>
<dbReference type="InterPro" id="IPR000847">
    <property type="entry name" value="LysR_HTH_N"/>
</dbReference>
<dbReference type="SUPFAM" id="SSF53850">
    <property type="entry name" value="Periplasmic binding protein-like II"/>
    <property type="match status" value="1"/>
</dbReference>
<dbReference type="SUPFAM" id="SSF46785">
    <property type="entry name" value="Winged helix' DNA-binding domain"/>
    <property type="match status" value="1"/>
</dbReference>
<keyword evidence="7" id="KW-1185">Reference proteome</keyword>
<dbReference type="InterPro" id="IPR036390">
    <property type="entry name" value="WH_DNA-bd_sf"/>
</dbReference>
<dbReference type="RefSeq" id="WP_265677674.1">
    <property type="nucleotide sequence ID" value="NZ_JAKRRY010000057.1"/>
</dbReference>
<organism evidence="6 7">
    <name type="scientific">Vibrio qingdaonensis</name>
    <dbReference type="NCBI Taxonomy" id="2829491"/>
    <lineage>
        <taxon>Bacteria</taxon>
        <taxon>Pseudomonadati</taxon>
        <taxon>Pseudomonadota</taxon>
        <taxon>Gammaproteobacteria</taxon>
        <taxon>Vibrionales</taxon>
        <taxon>Vibrionaceae</taxon>
        <taxon>Vibrio</taxon>
    </lineage>
</organism>
<name>A0A9X3HYP9_9VIBR</name>
<dbReference type="EMBL" id="JAKRRY010000057">
    <property type="protein sequence ID" value="MCW8349025.1"/>
    <property type="molecule type" value="Genomic_DNA"/>
</dbReference>
<evidence type="ECO:0000259" key="5">
    <source>
        <dbReference type="PROSITE" id="PS50931"/>
    </source>
</evidence>
<dbReference type="AlphaFoldDB" id="A0A9X3HYP9"/>
<dbReference type="Gene3D" id="1.10.10.10">
    <property type="entry name" value="Winged helix-like DNA-binding domain superfamily/Winged helix DNA-binding domain"/>
    <property type="match status" value="1"/>
</dbReference>
<dbReference type="CDD" id="cd05466">
    <property type="entry name" value="PBP2_LTTR_substrate"/>
    <property type="match status" value="1"/>
</dbReference>
<dbReference type="InterPro" id="IPR036388">
    <property type="entry name" value="WH-like_DNA-bd_sf"/>
</dbReference>
<dbReference type="InterPro" id="IPR005119">
    <property type="entry name" value="LysR_subst-bd"/>
</dbReference>
<dbReference type="PANTHER" id="PTHR30126">
    <property type="entry name" value="HTH-TYPE TRANSCRIPTIONAL REGULATOR"/>
    <property type="match status" value="1"/>
</dbReference>
<dbReference type="Pfam" id="PF03466">
    <property type="entry name" value="LysR_substrate"/>
    <property type="match status" value="1"/>
</dbReference>
<dbReference type="Proteomes" id="UP001155587">
    <property type="component" value="Unassembled WGS sequence"/>
</dbReference>
<keyword evidence="4" id="KW-0804">Transcription</keyword>
<accession>A0A9X3HYP9</accession>
<reference evidence="6" key="1">
    <citation type="submission" date="2022-02" db="EMBL/GenBank/DDBJ databases">
        <title>Vibrio sp. nov, a new bacterium isolated from seawater.</title>
        <authorList>
            <person name="Yuan Y."/>
        </authorList>
    </citation>
    <scope>NUCLEOTIDE SEQUENCE</scope>
    <source>
        <strain evidence="6">ZSDZ65</strain>
    </source>
</reference>
<evidence type="ECO:0000313" key="6">
    <source>
        <dbReference type="EMBL" id="MCW8349025.1"/>
    </source>
</evidence>
<gene>
    <name evidence="6" type="ORF">MD535_23830</name>
</gene>
<evidence type="ECO:0000256" key="2">
    <source>
        <dbReference type="ARBA" id="ARBA00023015"/>
    </source>
</evidence>
<evidence type="ECO:0000256" key="3">
    <source>
        <dbReference type="ARBA" id="ARBA00023125"/>
    </source>
</evidence>